<name>A0A5S9M891_BACIA</name>
<gene>
    <name evidence="1" type="ORF">BsIDN1_33350</name>
</gene>
<dbReference type="EMBL" id="AP021906">
    <property type="protein sequence ID" value="BBP89717.1"/>
    <property type="molecule type" value="Genomic_DNA"/>
</dbReference>
<evidence type="ECO:0000313" key="1">
    <source>
        <dbReference type="EMBL" id="BBP89717.1"/>
    </source>
</evidence>
<reference evidence="1 2" key="1">
    <citation type="submission" date="2019-12" db="EMBL/GenBank/DDBJ databases">
        <title>Full genome sequence of a Bacillus safensis strain isolated from commercially available natto in Indonesia.</title>
        <authorList>
            <person name="Yoshida M."/>
            <person name="Uomi M."/>
            <person name="Waturangi D."/>
            <person name="Ekaputri J.J."/>
            <person name="Setiamarga D.H.E."/>
        </authorList>
    </citation>
    <scope>NUCLEOTIDE SEQUENCE [LARGE SCALE GENOMIC DNA]</scope>
    <source>
        <strain evidence="1 2">IDN1</strain>
    </source>
</reference>
<organism evidence="1 2">
    <name type="scientific">Bacillus safensis</name>
    <dbReference type="NCBI Taxonomy" id="561879"/>
    <lineage>
        <taxon>Bacteria</taxon>
        <taxon>Bacillati</taxon>
        <taxon>Bacillota</taxon>
        <taxon>Bacilli</taxon>
        <taxon>Bacillales</taxon>
        <taxon>Bacillaceae</taxon>
        <taxon>Bacillus</taxon>
    </lineage>
</organism>
<proteinExistence type="predicted"/>
<evidence type="ECO:0000313" key="2">
    <source>
        <dbReference type="Proteomes" id="UP000464658"/>
    </source>
</evidence>
<dbReference type="AlphaFoldDB" id="A0A5S9M891"/>
<accession>A0A5S9M891</accession>
<sequence length="49" mass="6004">MISKEQLARINELSKSRKKPVYQTLKKNRTKAVERRVFKSFSFFYEKYT</sequence>
<dbReference type="Proteomes" id="UP000464658">
    <property type="component" value="Chromosome"/>
</dbReference>
<protein>
    <submittedName>
        <fullName evidence="1">Uncharacterized protein</fullName>
    </submittedName>
</protein>